<dbReference type="InterPro" id="IPR044068">
    <property type="entry name" value="CB"/>
</dbReference>
<dbReference type="Gene3D" id="1.10.150.130">
    <property type="match status" value="1"/>
</dbReference>
<comment type="caution">
    <text evidence="4">The sequence shown here is derived from an EMBL/GenBank/DDBJ whole genome shotgun (WGS) entry which is preliminary data.</text>
</comment>
<dbReference type="Proteomes" id="UP000555763">
    <property type="component" value="Unassembled WGS sequence"/>
</dbReference>
<dbReference type="AlphaFoldDB" id="A0A828P0V3"/>
<dbReference type="GO" id="GO:0006310">
    <property type="term" value="P:DNA recombination"/>
    <property type="evidence" value="ECO:0007669"/>
    <property type="project" value="UniProtKB-KW"/>
</dbReference>
<gene>
    <name evidence="4" type="ORF">A5U30_004856</name>
</gene>
<dbReference type="CDD" id="cd00796">
    <property type="entry name" value="INT_Rci_Hp1_C"/>
    <property type="match status" value="1"/>
</dbReference>
<keyword evidence="3" id="KW-0233">DNA recombination</keyword>
<dbReference type="PROSITE" id="PS51898">
    <property type="entry name" value="TYR_RECOMBINASE"/>
    <property type="match status" value="1"/>
</dbReference>
<dbReference type="SUPFAM" id="SSF56349">
    <property type="entry name" value="DNA breaking-rejoining enzymes"/>
    <property type="match status" value="1"/>
</dbReference>
<dbReference type="Pfam" id="PF24624">
    <property type="entry name" value="Int_N"/>
    <property type="match status" value="1"/>
</dbReference>
<evidence type="ECO:0000256" key="1">
    <source>
        <dbReference type="ARBA" id="ARBA00022908"/>
    </source>
</evidence>
<dbReference type="EMBL" id="AATLZG010000050">
    <property type="protein sequence ID" value="EFM8157106.1"/>
    <property type="molecule type" value="Genomic_DNA"/>
</dbReference>
<protein>
    <submittedName>
        <fullName evidence="4">Tyrosine-type recombinase/integrase</fullName>
    </submittedName>
</protein>
<dbReference type="InterPro" id="IPR057084">
    <property type="entry name" value="Int_N"/>
</dbReference>
<evidence type="ECO:0000256" key="3">
    <source>
        <dbReference type="ARBA" id="ARBA00023172"/>
    </source>
</evidence>
<dbReference type="InterPro" id="IPR011010">
    <property type="entry name" value="DNA_brk_join_enz"/>
</dbReference>
<dbReference type="InterPro" id="IPR013762">
    <property type="entry name" value="Integrase-like_cat_sf"/>
</dbReference>
<reference evidence="4 5" key="1">
    <citation type="submission" date="2020-02" db="EMBL/GenBank/DDBJ databases">
        <authorList>
            <consortium name="PulseNet: The National Subtyping Network for Foodborne Disease Surveillance"/>
            <person name="Tarr C.L."/>
            <person name="Trees E."/>
            <person name="Katz L.S."/>
            <person name="Carleton-Romer H.A."/>
            <person name="Stroika S."/>
            <person name="Kucerova Z."/>
            <person name="Roache K.F."/>
            <person name="Sabol A.L."/>
            <person name="Besser J."/>
            <person name="Gerner-Smidt P."/>
        </authorList>
    </citation>
    <scope>NUCLEOTIDE SEQUENCE [LARGE SCALE GENOMIC DNA]</scope>
    <source>
        <strain evidence="4 5">PNUSAE002719</strain>
    </source>
</reference>
<dbReference type="GO" id="GO:0003677">
    <property type="term" value="F:DNA binding"/>
    <property type="evidence" value="ECO:0007669"/>
    <property type="project" value="UniProtKB-UniRule"/>
</dbReference>
<name>A0A828P0V3_ECOLX</name>
<proteinExistence type="predicted"/>
<accession>A0A828P0V3</accession>
<keyword evidence="1" id="KW-0229">DNA integration</keyword>
<dbReference type="PANTHER" id="PTHR30349">
    <property type="entry name" value="PHAGE INTEGRASE-RELATED"/>
    <property type="match status" value="1"/>
</dbReference>
<dbReference type="InterPro" id="IPR002104">
    <property type="entry name" value="Integrase_catalytic"/>
</dbReference>
<dbReference type="Gene3D" id="1.10.443.10">
    <property type="entry name" value="Intergrase catalytic core"/>
    <property type="match status" value="1"/>
</dbReference>
<evidence type="ECO:0000313" key="5">
    <source>
        <dbReference type="Proteomes" id="UP000555763"/>
    </source>
</evidence>
<dbReference type="InterPro" id="IPR050090">
    <property type="entry name" value="Tyrosine_recombinase_XerCD"/>
</dbReference>
<keyword evidence="2" id="KW-0238">DNA-binding</keyword>
<dbReference type="Pfam" id="PF00589">
    <property type="entry name" value="Phage_integrase"/>
    <property type="match status" value="1"/>
</dbReference>
<evidence type="ECO:0000256" key="2">
    <source>
        <dbReference type="ARBA" id="ARBA00023125"/>
    </source>
</evidence>
<sequence length="335" mass="38081">MAIRKREDGRYDLDTRIGGRGSQRIRKIFNRKADAVSYERYMLGKITRNEWEDSRRKDRRPLSEILDLWWMFYGSTIRNGETEKRQLMKTILSLGDPDVCEVTKSMIVLFRTRRLAQGIKASTINRDIYRLSGMFNALIRVDEFSGENPVSGVPALTEKNTEMSFLTRDESVALLDTLKGDYRRVALLCLSVGARWGEASTLCASQVTHGRVTFLETKNGKKRTIPISDDVEREIMTRDSGRLFDVDYKTFRRALKRIKPDLPAGQATHVLRHTFATHFMMNGGNIITLQRILGHASIQQTMVYAHFAPDFLTEAIRFNPLGGKVSLSPPAGGGE</sequence>
<organism evidence="4 5">
    <name type="scientific">Escherichia coli</name>
    <dbReference type="NCBI Taxonomy" id="562"/>
    <lineage>
        <taxon>Bacteria</taxon>
        <taxon>Pseudomonadati</taxon>
        <taxon>Pseudomonadota</taxon>
        <taxon>Gammaproteobacteria</taxon>
        <taxon>Enterobacterales</taxon>
        <taxon>Enterobacteriaceae</taxon>
        <taxon>Escherichia</taxon>
    </lineage>
</organism>
<dbReference type="GO" id="GO:0015074">
    <property type="term" value="P:DNA integration"/>
    <property type="evidence" value="ECO:0007669"/>
    <property type="project" value="UniProtKB-KW"/>
</dbReference>
<evidence type="ECO:0000313" key="4">
    <source>
        <dbReference type="EMBL" id="EFM8157106.1"/>
    </source>
</evidence>
<dbReference type="PANTHER" id="PTHR30349:SF93">
    <property type="entry name" value="FELS-2 PROPHAGE PROTEIN"/>
    <property type="match status" value="1"/>
</dbReference>
<dbReference type="InterPro" id="IPR010998">
    <property type="entry name" value="Integrase_recombinase_N"/>
</dbReference>
<dbReference type="PROSITE" id="PS51900">
    <property type="entry name" value="CB"/>
    <property type="match status" value="1"/>
</dbReference>